<dbReference type="SUPFAM" id="SSF55811">
    <property type="entry name" value="Nudix"/>
    <property type="match status" value="1"/>
</dbReference>
<evidence type="ECO:0000256" key="2">
    <source>
        <dbReference type="ARBA" id="ARBA00001946"/>
    </source>
</evidence>
<evidence type="ECO:0000313" key="10">
    <source>
        <dbReference type="Proteomes" id="UP000265750"/>
    </source>
</evidence>
<dbReference type="PANTHER" id="PTHR12318:SF0">
    <property type="entry name" value="ACYL-COENZYME A DIPHOSPHATASE NUDT19"/>
    <property type="match status" value="1"/>
</dbReference>
<keyword evidence="6" id="KW-0464">Manganese</keyword>
<evidence type="ECO:0000256" key="3">
    <source>
        <dbReference type="ARBA" id="ARBA00022723"/>
    </source>
</evidence>
<dbReference type="GO" id="GO:0016818">
    <property type="term" value="F:hydrolase activity, acting on acid anhydrides, in phosphorus-containing anhydrides"/>
    <property type="evidence" value="ECO:0007669"/>
    <property type="project" value="InterPro"/>
</dbReference>
<evidence type="ECO:0000256" key="5">
    <source>
        <dbReference type="ARBA" id="ARBA00022842"/>
    </source>
</evidence>
<evidence type="ECO:0000259" key="8">
    <source>
        <dbReference type="PROSITE" id="PS51462"/>
    </source>
</evidence>
<comment type="caution">
    <text evidence="9">The sequence shown here is derived from an EMBL/GenBank/DDBJ whole genome shotgun (WGS) entry which is preliminary data.</text>
</comment>
<proteinExistence type="predicted"/>
<gene>
    <name evidence="9" type="ORF">D3218_02915</name>
</gene>
<accession>A0A3A1WSK0</accession>
<dbReference type="Proteomes" id="UP000265750">
    <property type="component" value="Unassembled WGS sequence"/>
</dbReference>
<dbReference type="Gene3D" id="3.90.79.10">
    <property type="entry name" value="Nucleoside Triphosphate Pyrophosphohydrolase"/>
    <property type="match status" value="1"/>
</dbReference>
<dbReference type="PANTHER" id="PTHR12318">
    <property type="entry name" value="TESTOSTERONE-REGULATED PROTEIN RP2"/>
    <property type="match status" value="1"/>
</dbReference>
<feature type="region of interest" description="Disordered" evidence="7">
    <location>
        <begin position="208"/>
        <end position="232"/>
    </location>
</feature>
<dbReference type="InterPro" id="IPR039121">
    <property type="entry name" value="NUDT19"/>
</dbReference>
<dbReference type="GO" id="GO:0046872">
    <property type="term" value="F:metal ion binding"/>
    <property type="evidence" value="ECO:0007669"/>
    <property type="project" value="UniProtKB-KW"/>
</dbReference>
<evidence type="ECO:0000256" key="1">
    <source>
        <dbReference type="ARBA" id="ARBA00001936"/>
    </source>
</evidence>
<evidence type="ECO:0000256" key="7">
    <source>
        <dbReference type="SAM" id="MobiDB-lite"/>
    </source>
</evidence>
<organism evidence="9 10">
    <name type="scientific">Aureimonas flava</name>
    <dbReference type="NCBI Taxonomy" id="2320271"/>
    <lineage>
        <taxon>Bacteria</taxon>
        <taxon>Pseudomonadati</taxon>
        <taxon>Pseudomonadota</taxon>
        <taxon>Alphaproteobacteria</taxon>
        <taxon>Hyphomicrobiales</taxon>
        <taxon>Aurantimonadaceae</taxon>
        <taxon>Aureimonas</taxon>
    </lineage>
</organism>
<evidence type="ECO:0000256" key="4">
    <source>
        <dbReference type="ARBA" id="ARBA00022801"/>
    </source>
</evidence>
<keyword evidence="5" id="KW-0460">Magnesium</keyword>
<comment type="cofactor">
    <cofactor evidence="2">
        <name>Mg(2+)</name>
        <dbReference type="ChEBI" id="CHEBI:18420"/>
    </cofactor>
</comment>
<dbReference type="InterPro" id="IPR015797">
    <property type="entry name" value="NUDIX_hydrolase-like_dom_sf"/>
</dbReference>
<protein>
    <submittedName>
        <fullName evidence="9">NUDIX hydrolase</fullName>
    </submittedName>
</protein>
<keyword evidence="10" id="KW-1185">Reference proteome</keyword>
<keyword evidence="3" id="KW-0479">Metal-binding</keyword>
<feature type="domain" description="Nudix hydrolase" evidence="8">
    <location>
        <begin position="9"/>
        <end position="203"/>
    </location>
</feature>
<sequence>MTAPTPRLRPKDAASLLLFRRSGGETRFLMGVRAAGHLFMPGHLVFPGGRLEPCDGALARHLPLDDAVADRLMLGRPKIGSRRRASALALAAIRETQEETGLLVARPGALPVRHDAWAPFAAAGAVPTPRALVPLARAITPPGMPRRFDARFFLAPADCLLHRPATLSPPSDEFESVTWVGSAELKRYRIARITELVLEAAFRRIRDGTERDPGAPNPFFRRDGAGHSTEYL</sequence>
<reference evidence="10" key="1">
    <citation type="submission" date="2018-09" db="EMBL/GenBank/DDBJ databases">
        <authorList>
            <person name="Tuo L."/>
        </authorList>
    </citation>
    <scope>NUCLEOTIDE SEQUENCE [LARGE SCALE GENOMIC DNA]</scope>
    <source>
        <strain evidence="10">M2BS4Y-1</strain>
    </source>
</reference>
<dbReference type="EMBL" id="QYRN01000001">
    <property type="protein sequence ID" value="RIY03705.1"/>
    <property type="molecule type" value="Genomic_DNA"/>
</dbReference>
<comment type="cofactor">
    <cofactor evidence="1">
        <name>Mn(2+)</name>
        <dbReference type="ChEBI" id="CHEBI:29035"/>
    </cofactor>
</comment>
<dbReference type="AlphaFoldDB" id="A0A3A1WSK0"/>
<evidence type="ECO:0000256" key="6">
    <source>
        <dbReference type="ARBA" id="ARBA00023211"/>
    </source>
</evidence>
<evidence type="ECO:0000313" key="9">
    <source>
        <dbReference type="EMBL" id="RIY03705.1"/>
    </source>
</evidence>
<name>A0A3A1WSK0_9HYPH</name>
<dbReference type="PROSITE" id="PS51462">
    <property type="entry name" value="NUDIX"/>
    <property type="match status" value="1"/>
</dbReference>
<keyword evidence="4 9" id="KW-0378">Hydrolase</keyword>
<dbReference type="InterPro" id="IPR000086">
    <property type="entry name" value="NUDIX_hydrolase_dom"/>
</dbReference>